<feature type="domain" description="GspL cytoplasmic actin-ATPase-like" evidence="1">
    <location>
        <begin position="15"/>
        <end position="143"/>
    </location>
</feature>
<dbReference type="Pfam" id="PF05134">
    <property type="entry name" value="T2SSL"/>
    <property type="match status" value="1"/>
</dbReference>
<dbReference type="SUPFAM" id="SSF53067">
    <property type="entry name" value="Actin-like ATPase domain"/>
    <property type="match status" value="1"/>
</dbReference>
<protein>
    <recommendedName>
        <fullName evidence="1">GspL cytoplasmic actin-ATPase-like domain-containing protein</fullName>
    </recommendedName>
</protein>
<evidence type="ECO:0000259" key="1">
    <source>
        <dbReference type="Pfam" id="PF05134"/>
    </source>
</evidence>
<accession>A0A7C3GBI7</accession>
<comment type="caution">
    <text evidence="2">The sequence shown here is derived from an EMBL/GenBank/DDBJ whole genome shotgun (WGS) entry which is preliminary data.</text>
</comment>
<dbReference type="AlphaFoldDB" id="A0A7C3GBI7"/>
<dbReference type="Proteomes" id="UP000886042">
    <property type="component" value="Unassembled WGS sequence"/>
</dbReference>
<dbReference type="EMBL" id="DRMN01000076">
    <property type="protein sequence ID" value="HFB54496.1"/>
    <property type="molecule type" value="Genomic_DNA"/>
</dbReference>
<gene>
    <name evidence="2" type="ORF">ENJ46_01110</name>
</gene>
<sequence length="223" mass="24475">MSNLILIIGDPIESSDDTQWEWGELTADGRELSQMGVAHTPEEKQALADHGFTHIRMIIPGSAVRIKHNALGALSEKQVRQAAGFSVEDELAAPLSQTHLSFSDKADRLAITSIDYMDQFLEECASYGLSPDVVNADYDALPEAGYYEFHDRIIYSVGDNSEGLETGWALEKDTALHVLGDDPISPLYLSGPAFLQKIVSAHTQYHMPINLRQGGYAKTNPLS</sequence>
<dbReference type="Gene3D" id="3.30.420.380">
    <property type="match status" value="1"/>
</dbReference>
<reference evidence="2" key="1">
    <citation type="journal article" date="2020" name="mSystems">
        <title>Genome- and Community-Level Interaction Insights into Carbon Utilization and Element Cycling Functions of Hydrothermarchaeota in Hydrothermal Sediment.</title>
        <authorList>
            <person name="Zhou Z."/>
            <person name="Liu Y."/>
            <person name="Xu W."/>
            <person name="Pan J."/>
            <person name="Luo Z.H."/>
            <person name="Li M."/>
        </authorList>
    </citation>
    <scope>NUCLEOTIDE SEQUENCE [LARGE SCALE GENOMIC DNA]</scope>
    <source>
        <strain evidence="2">HyVt-489</strain>
    </source>
</reference>
<feature type="non-terminal residue" evidence="2">
    <location>
        <position position="223"/>
    </location>
</feature>
<organism evidence="2">
    <name type="scientific">Hellea balneolensis</name>
    <dbReference type="NCBI Taxonomy" id="287478"/>
    <lineage>
        <taxon>Bacteria</taxon>
        <taxon>Pseudomonadati</taxon>
        <taxon>Pseudomonadota</taxon>
        <taxon>Alphaproteobacteria</taxon>
        <taxon>Maricaulales</taxon>
        <taxon>Robiginitomaculaceae</taxon>
        <taxon>Hellea</taxon>
    </lineage>
</organism>
<dbReference type="InterPro" id="IPR043129">
    <property type="entry name" value="ATPase_NBD"/>
</dbReference>
<name>A0A7C3GBI7_9PROT</name>
<evidence type="ECO:0000313" key="2">
    <source>
        <dbReference type="EMBL" id="HFB54496.1"/>
    </source>
</evidence>
<proteinExistence type="predicted"/>
<dbReference type="InterPro" id="IPR024230">
    <property type="entry name" value="GspL_cyto_dom"/>
</dbReference>